<keyword evidence="5 6" id="KW-0472">Membrane</keyword>
<feature type="transmembrane region" description="Helical" evidence="6">
    <location>
        <begin position="116"/>
        <end position="136"/>
    </location>
</feature>
<feature type="transmembrane region" description="Helical" evidence="6">
    <location>
        <begin position="203"/>
        <end position="221"/>
    </location>
</feature>
<dbReference type="Proteomes" id="UP000321938">
    <property type="component" value="Unassembled WGS sequence"/>
</dbReference>
<feature type="transmembrane region" description="Helical" evidence="6">
    <location>
        <begin position="12"/>
        <end position="28"/>
    </location>
</feature>
<evidence type="ECO:0000313" key="8">
    <source>
        <dbReference type="Proteomes" id="UP000321938"/>
    </source>
</evidence>
<dbReference type="RefSeq" id="WP_028873383.1">
    <property type="nucleotide sequence ID" value="NZ_VOSB01000002.1"/>
</dbReference>
<keyword evidence="3 6" id="KW-0812">Transmembrane</keyword>
<dbReference type="STRING" id="1123037.GCA_000425305_00474"/>
<evidence type="ECO:0000256" key="6">
    <source>
        <dbReference type="SAM" id="Phobius"/>
    </source>
</evidence>
<dbReference type="GO" id="GO:0016020">
    <property type="term" value="C:membrane"/>
    <property type="evidence" value="ECO:0007669"/>
    <property type="project" value="UniProtKB-SubCell"/>
</dbReference>
<comment type="caution">
    <text evidence="7">The sequence shown here is derived from an EMBL/GenBank/DDBJ whole genome shotgun (WGS) entry which is preliminary data.</text>
</comment>
<reference evidence="7 8" key="1">
    <citation type="submission" date="2019-08" db="EMBL/GenBank/DDBJ databases">
        <title>Genome of Psychroserpens burtonensis ACAM 167.</title>
        <authorList>
            <person name="Bowman J.P."/>
        </authorList>
    </citation>
    <scope>NUCLEOTIDE SEQUENCE [LARGE SCALE GENOMIC DNA]</scope>
    <source>
        <strain evidence="7 8">ACAM 167</strain>
    </source>
</reference>
<comment type="similarity">
    <text evidence="2">Belongs to the TMEM86 family.</text>
</comment>
<evidence type="ECO:0000256" key="5">
    <source>
        <dbReference type="ARBA" id="ARBA00023136"/>
    </source>
</evidence>
<evidence type="ECO:0000313" key="7">
    <source>
        <dbReference type="EMBL" id="TXE20023.1"/>
    </source>
</evidence>
<dbReference type="AlphaFoldDB" id="A0A5C7BCL4"/>
<comment type="subcellular location">
    <subcellularLocation>
        <location evidence="1">Membrane</location>
        <topology evidence="1">Multi-pass membrane protein</topology>
    </subcellularLocation>
</comment>
<protein>
    <recommendedName>
        <fullName evidence="9">Lysoplasmalogenase</fullName>
    </recommendedName>
</protein>
<accession>A0A5C7BCL4</accession>
<keyword evidence="8" id="KW-1185">Reference proteome</keyword>
<evidence type="ECO:0000256" key="4">
    <source>
        <dbReference type="ARBA" id="ARBA00022989"/>
    </source>
</evidence>
<organism evidence="7 8">
    <name type="scientific">Psychroserpens burtonensis</name>
    <dbReference type="NCBI Taxonomy" id="49278"/>
    <lineage>
        <taxon>Bacteria</taxon>
        <taxon>Pseudomonadati</taxon>
        <taxon>Bacteroidota</taxon>
        <taxon>Flavobacteriia</taxon>
        <taxon>Flavobacteriales</taxon>
        <taxon>Flavobacteriaceae</taxon>
        <taxon>Psychroserpens</taxon>
    </lineage>
</organism>
<dbReference type="Pfam" id="PF07947">
    <property type="entry name" value="YhhN"/>
    <property type="match status" value="1"/>
</dbReference>
<evidence type="ECO:0008006" key="9">
    <source>
        <dbReference type="Google" id="ProtNLM"/>
    </source>
</evidence>
<feature type="transmembrane region" description="Helical" evidence="6">
    <location>
        <begin position="142"/>
        <end position="161"/>
    </location>
</feature>
<feature type="transmembrane region" description="Helical" evidence="6">
    <location>
        <begin position="34"/>
        <end position="52"/>
    </location>
</feature>
<dbReference type="EMBL" id="VOSB01000002">
    <property type="protein sequence ID" value="TXE20023.1"/>
    <property type="molecule type" value="Genomic_DNA"/>
</dbReference>
<proteinExistence type="inferred from homology"/>
<name>A0A5C7BCL4_9FLAO</name>
<feature type="transmembrane region" description="Helical" evidence="6">
    <location>
        <begin position="85"/>
        <end position="104"/>
    </location>
</feature>
<keyword evidence="4 6" id="KW-1133">Transmembrane helix</keyword>
<dbReference type="OrthoDB" id="1424724at2"/>
<dbReference type="InterPro" id="IPR012506">
    <property type="entry name" value="TMEM86B-like"/>
</dbReference>
<sequence>MKRFFNSTLKFSLVYFSLLLLDLFLIVWGRNELWRLVTMPVMALLLIVFYIYNDKSARPWKFTFMVIALSWFLFANIAVLFRNEAIMLILVSVFFILGNIFYILRFANNRDFDFIRLLPILALYLIYMFVILQLTLDNLGDLLIPIFIFLFVTLLTIQFALLRKSAVTKNSYYVVIIGMVFLLMSHTSAVLSVFYKTFDNQDVLTMLLYSIAQYLIVIGVVNEKKAL</sequence>
<feature type="transmembrane region" description="Helical" evidence="6">
    <location>
        <begin position="59"/>
        <end position="79"/>
    </location>
</feature>
<evidence type="ECO:0000256" key="1">
    <source>
        <dbReference type="ARBA" id="ARBA00004141"/>
    </source>
</evidence>
<gene>
    <name evidence="7" type="ORF">ES692_01825</name>
</gene>
<feature type="transmembrane region" description="Helical" evidence="6">
    <location>
        <begin position="173"/>
        <end position="197"/>
    </location>
</feature>
<evidence type="ECO:0000256" key="2">
    <source>
        <dbReference type="ARBA" id="ARBA00007375"/>
    </source>
</evidence>
<evidence type="ECO:0000256" key="3">
    <source>
        <dbReference type="ARBA" id="ARBA00022692"/>
    </source>
</evidence>